<dbReference type="InterPro" id="IPR036249">
    <property type="entry name" value="Thioredoxin-like_sf"/>
</dbReference>
<dbReference type="RefSeq" id="XP_033462546.1">
    <property type="nucleotide sequence ID" value="XM_033604305.1"/>
</dbReference>
<keyword evidence="3" id="KW-1185">Reference proteome</keyword>
<reference evidence="4" key="2">
    <citation type="submission" date="2020-04" db="EMBL/GenBank/DDBJ databases">
        <authorList>
            <consortium name="NCBI Genome Project"/>
        </authorList>
    </citation>
    <scope>NUCLEOTIDE SEQUENCE</scope>
    <source>
        <strain evidence="4">CBS 342.82</strain>
    </source>
</reference>
<dbReference type="CDD" id="cd00299">
    <property type="entry name" value="GST_C_family"/>
    <property type="match status" value="1"/>
</dbReference>
<dbReference type="PANTHER" id="PTHR43968">
    <property type="match status" value="1"/>
</dbReference>
<reference evidence="4" key="3">
    <citation type="submission" date="2025-08" db="UniProtKB">
        <authorList>
            <consortium name="RefSeq"/>
        </authorList>
    </citation>
    <scope>IDENTIFICATION</scope>
    <source>
        <strain evidence="4">CBS 342.82</strain>
    </source>
</reference>
<dbReference type="InterPro" id="IPR050983">
    <property type="entry name" value="GST_Omega/HSP26"/>
</dbReference>
<dbReference type="InterPro" id="IPR040079">
    <property type="entry name" value="Glutathione_S-Trfase"/>
</dbReference>
<dbReference type="OrthoDB" id="202840at2759"/>
<dbReference type="InterPro" id="IPR004045">
    <property type="entry name" value="Glutathione_S-Trfase_N"/>
</dbReference>
<name>A0A6J3MBX7_9PEZI</name>
<dbReference type="SUPFAM" id="SSF52833">
    <property type="entry name" value="Thioredoxin-like"/>
    <property type="match status" value="1"/>
</dbReference>
<dbReference type="Pfam" id="PF13417">
    <property type="entry name" value="GST_N_3"/>
    <property type="match status" value="1"/>
</dbReference>
<proteinExistence type="predicted"/>
<feature type="domain" description="GST C-terminal" evidence="2">
    <location>
        <begin position="106"/>
        <end position="246"/>
    </location>
</feature>
<organism evidence="4">
    <name type="scientific">Dissoconium aciculare CBS 342.82</name>
    <dbReference type="NCBI Taxonomy" id="1314786"/>
    <lineage>
        <taxon>Eukaryota</taxon>
        <taxon>Fungi</taxon>
        <taxon>Dikarya</taxon>
        <taxon>Ascomycota</taxon>
        <taxon>Pezizomycotina</taxon>
        <taxon>Dothideomycetes</taxon>
        <taxon>Dothideomycetidae</taxon>
        <taxon>Mycosphaerellales</taxon>
        <taxon>Dissoconiaceae</taxon>
        <taxon>Dissoconium</taxon>
    </lineage>
</organism>
<dbReference type="InterPro" id="IPR010987">
    <property type="entry name" value="Glutathione-S-Trfase_C-like"/>
</dbReference>
<dbReference type="InterPro" id="IPR036282">
    <property type="entry name" value="Glutathione-S-Trfase_C_sf"/>
</dbReference>
<gene>
    <name evidence="4" type="ORF">K489DRAFT_378055</name>
</gene>
<dbReference type="SUPFAM" id="SSF47616">
    <property type="entry name" value="GST C-terminal domain-like"/>
    <property type="match status" value="1"/>
</dbReference>
<dbReference type="SFLD" id="SFLDS00019">
    <property type="entry name" value="Glutathione_Transferase_(cytos"/>
    <property type="match status" value="1"/>
</dbReference>
<dbReference type="AlphaFoldDB" id="A0A6J3MBX7"/>
<evidence type="ECO:0000313" key="4">
    <source>
        <dbReference type="RefSeq" id="XP_033462546.1"/>
    </source>
</evidence>
<accession>A0A6J3MBX7</accession>
<dbReference type="PROSITE" id="PS50404">
    <property type="entry name" value="GST_NTER"/>
    <property type="match status" value="1"/>
</dbReference>
<evidence type="ECO:0000259" key="1">
    <source>
        <dbReference type="PROSITE" id="PS50404"/>
    </source>
</evidence>
<reference evidence="4" key="1">
    <citation type="submission" date="2020-01" db="EMBL/GenBank/DDBJ databases">
        <authorList>
            <consortium name="DOE Joint Genome Institute"/>
            <person name="Haridas S."/>
            <person name="Albert R."/>
            <person name="Binder M."/>
            <person name="Bloem J."/>
            <person name="Labutti K."/>
            <person name="Salamov A."/>
            <person name="Andreopoulos B."/>
            <person name="Baker S.E."/>
            <person name="Barry K."/>
            <person name="Bills G."/>
            <person name="Bluhm B.H."/>
            <person name="Cannon C."/>
            <person name="Castanera R."/>
            <person name="Culley D.E."/>
            <person name="Daum C."/>
            <person name="Ezra D."/>
            <person name="Gonzalez J.B."/>
            <person name="Henrissat B."/>
            <person name="Kuo A."/>
            <person name="Liang C."/>
            <person name="Lipzen A."/>
            <person name="Lutzoni F."/>
            <person name="Magnuson J."/>
            <person name="Mondo S."/>
            <person name="Nolan M."/>
            <person name="Ohm R."/>
            <person name="Pangilinan J."/>
            <person name="Park H.-J."/>
            <person name="Ramirez L."/>
            <person name="Alfaro M."/>
            <person name="Sun H."/>
            <person name="Tritt A."/>
            <person name="Yoshinaga Y."/>
            <person name="Zwiers L.-H."/>
            <person name="Turgeon B.G."/>
            <person name="Goodwin S.B."/>
            <person name="Spatafora J.W."/>
            <person name="Crous P.W."/>
            <person name="Grigoriev I.V."/>
        </authorList>
    </citation>
    <scope>NUCLEOTIDE SEQUENCE</scope>
    <source>
        <strain evidence="4">CBS 342.82</strain>
    </source>
</reference>
<dbReference type="SFLD" id="SFLDG00358">
    <property type="entry name" value="Main_(cytGST)"/>
    <property type="match status" value="1"/>
</dbReference>
<dbReference type="GO" id="GO:0005737">
    <property type="term" value="C:cytoplasm"/>
    <property type="evidence" value="ECO:0007669"/>
    <property type="project" value="TreeGrafter"/>
</dbReference>
<protein>
    <submittedName>
        <fullName evidence="4">Thioredoxin-like protein</fullName>
    </submittedName>
</protein>
<evidence type="ECO:0000259" key="2">
    <source>
        <dbReference type="PROSITE" id="PS50405"/>
    </source>
</evidence>
<feature type="domain" description="GST N-terminal" evidence="1">
    <location>
        <begin position="11"/>
        <end position="96"/>
    </location>
</feature>
<dbReference type="CDD" id="cd00570">
    <property type="entry name" value="GST_N_family"/>
    <property type="match status" value="1"/>
</dbReference>
<evidence type="ECO:0000313" key="3">
    <source>
        <dbReference type="Proteomes" id="UP000504637"/>
    </source>
</evidence>
<dbReference type="Gene3D" id="1.20.1050.10">
    <property type="match status" value="1"/>
</dbReference>
<dbReference type="PROSITE" id="PS50405">
    <property type="entry name" value="GST_CTER"/>
    <property type="match status" value="1"/>
</dbReference>
<dbReference type="GeneID" id="54362105"/>
<dbReference type="PANTHER" id="PTHR43968:SF8">
    <property type="entry name" value="S-TRANSFERASE, PUTATIVE (AFU_ORTHOLOGUE AFUA_2G00590)-RELATED"/>
    <property type="match status" value="1"/>
</dbReference>
<dbReference type="Proteomes" id="UP000504637">
    <property type="component" value="Unplaced"/>
</dbReference>
<sequence length="250" mass="27655">MASSTKSTDGLKITFYTSYLCPYAQRSHIVLEELGLPYEIVQIDLGVPRPQWYLDINPRGLVPSLKCQVEGAGDEEILTESLIVSQFLADSFPSTLLPATQADATAPLRRARIAFFIDTWATKVSSQQFGIMLNDDVSEKERLAGEWAKAVEKEIEPLLADAKPFFGNSDEFSFADAMVAPFVVRWEALSQDGSLVPTSFWERVNVLPNFSRWAKAIQARPSVASTFDAATIVANSKKMVEKRKAAAAQK</sequence>
<dbReference type="Gene3D" id="3.40.30.10">
    <property type="entry name" value="Glutaredoxin"/>
    <property type="match status" value="1"/>
</dbReference>